<gene>
    <name evidence="1" type="ORF">E2C01_020211</name>
</gene>
<organism evidence="1 2">
    <name type="scientific">Portunus trituberculatus</name>
    <name type="common">Swimming crab</name>
    <name type="synonym">Neptunus trituberculatus</name>
    <dbReference type="NCBI Taxonomy" id="210409"/>
    <lineage>
        <taxon>Eukaryota</taxon>
        <taxon>Metazoa</taxon>
        <taxon>Ecdysozoa</taxon>
        <taxon>Arthropoda</taxon>
        <taxon>Crustacea</taxon>
        <taxon>Multicrustacea</taxon>
        <taxon>Malacostraca</taxon>
        <taxon>Eumalacostraca</taxon>
        <taxon>Eucarida</taxon>
        <taxon>Decapoda</taxon>
        <taxon>Pleocyemata</taxon>
        <taxon>Brachyura</taxon>
        <taxon>Eubrachyura</taxon>
        <taxon>Portunoidea</taxon>
        <taxon>Portunidae</taxon>
        <taxon>Portuninae</taxon>
        <taxon>Portunus</taxon>
    </lineage>
</organism>
<proteinExistence type="predicted"/>
<keyword evidence="2" id="KW-1185">Reference proteome</keyword>
<evidence type="ECO:0000313" key="2">
    <source>
        <dbReference type="Proteomes" id="UP000324222"/>
    </source>
</evidence>
<comment type="caution">
    <text evidence="1">The sequence shown here is derived from an EMBL/GenBank/DDBJ whole genome shotgun (WGS) entry which is preliminary data.</text>
</comment>
<sequence length="48" mass="5754">MPPPHTRHVDLLYAIRILTCLHRTPNDMQSITFDERLFLPHQRLRISC</sequence>
<evidence type="ECO:0000313" key="1">
    <source>
        <dbReference type="EMBL" id="MPC27057.1"/>
    </source>
</evidence>
<dbReference type="AlphaFoldDB" id="A0A5B7E147"/>
<reference evidence="1 2" key="1">
    <citation type="submission" date="2019-05" db="EMBL/GenBank/DDBJ databases">
        <title>Another draft genome of Portunus trituberculatus and its Hox gene families provides insights of decapod evolution.</title>
        <authorList>
            <person name="Jeong J.-H."/>
            <person name="Song I."/>
            <person name="Kim S."/>
            <person name="Choi T."/>
            <person name="Kim D."/>
            <person name="Ryu S."/>
            <person name="Kim W."/>
        </authorList>
    </citation>
    <scope>NUCLEOTIDE SEQUENCE [LARGE SCALE GENOMIC DNA]</scope>
    <source>
        <tissue evidence="1">Muscle</tissue>
    </source>
</reference>
<dbReference type="EMBL" id="VSRR010001685">
    <property type="protein sequence ID" value="MPC27057.1"/>
    <property type="molecule type" value="Genomic_DNA"/>
</dbReference>
<protein>
    <submittedName>
        <fullName evidence="1">Uncharacterized protein</fullName>
    </submittedName>
</protein>
<name>A0A5B7E147_PORTR</name>
<dbReference type="Proteomes" id="UP000324222">
    <property type="component" value="Unassembled WGS sequence"/>
</dbReference>
<accession>A0A5B7E147</accession>